<sequence length="141" mass="16098">MICVQSNKGMFKMHQKKRHNNIQNRYLDNLIDNEIPVVIKLLTQRPHRYDVLIQGYDGSNIITKSVSGKKVGQMFPMSSISEITPKENFVRPDLPEEQRVNTAAKTVTQSKRKAYAAKYKAGGIKKVSVVKKRRRVVQASL</sequence>
<evidence type="ECO:0000313" key="2">
    <source>
        <dbReference type="Proteomes" id="UP000028073"/>
    </source>
</evidence>
<protein>
    <submittedName>
        <fullName evidence="1">Uncharacterized protein</fullName>
    </submittedName>
</protein>
<evidence type="ECO:0000313" key="1">
    <source>
        <dbReference type="EMBL" id="KEQ16800.1"/>
    </source>
</evidence>
<name>A0A081NEC7_9GAMM</name>
<organism evidence="1 2">
    <name type="scientific">Endozoicomonas numazuensis</name>
    <dbReference type="NCBI Taxonomy" id="1137799"/>
    <lineage>
        <taxon>Bacteria</taxon>
        <taxon>Pseudomonadati</taxon>
        <taxon>Pseudomonadota</taxon>
        <taxon>Gammaproteobacteria</taxon>
        <taxon>Oceanospirillales</taxon>
        <taxon>Endozoicomonadaceae</taxon>
        <taxon>Endozoicomonas</taxon>
    </lineage>
</organism>
<proteinExistence type="predicted"/>
<dbReference type="EMBL" id="JOKH01000004">
    <property type="protein sequence ID" value="KEQ16800.1"/>
    <property type="molecule type" value="Genomic_DNA"/>
</dbReference>
<dbReference type="STRING" id="1137799.GZ78_19180"/>
<keyword evidence="2" id="KW-1185">Reference proteome</keyword>
<comment type="caution">
    <text evidence="1">The sequence shown here is derived from an EMBL/GenBank/DDBJ whole genome shotgun (WGS) entry which is preliminary data.</text>
</comment>
<dbReference type="AlphaFoldDB" id="A0A081NEC7"/>
<dbReference type="Gene3D" id="2.30.30.100">
    <property type="match status" value="1"/>
</dbReference>
<gene>
    <name evidence="1" type="ORF">GZ78_19180</name>
</gene>
<accession>A0A081NEC7</accession>
<dbReference type="Proteomes" id="UP000028073">
    <property type="component" value="Unassembled WGS sequence"/>
</dbReference>
<reference evidence="1 2" key="1">
    <citation type="submission" date="2014-06" db="EMBL/GenBank/DDBJ databases">
        <title>Whole Genome Sequences of Three Symbiotic Endozoicomonas Bacteria.</title>
        <authorList>
            <person name="Neave M.J."/>
            <person name="Apprill A."/>
            <person name="Voolstra C.R."/>
        </authorList>
    </citation>
    <scope>NUCLEOTIDE SEQUENCE [LARGE SCALE GENOMIC DNA]</scope>
    <source>
        <strain evidence="1 2">DSM 25634</strain>
    </source>
</reference>